<evidence type="ECO:0000259" key="1">
    <source>
        <dbReference type="PROSITE" id="PS50113"/>
    </source>
</evidence>
<dbReference type="SUPFAM" id="SSF55785">
    <property type="entry name" value="PYP-like sensor domain (PAS domain)"/>
    <property type="match status" value="1"/>
</dbReference>
<dbReference type="Gene3D" id="3.30.450.20">
    <property type="entry name" value="PAS domain"/>
    <property type="match status" value="1"/>
</dbReference>
<dbReference type="Gene3D" id="3.30.70.270">
    <property type="match status" value="1"/>
</dbReference>
<feature type="domain" description="EAL" evidence="2">
    <location>
        <begin position="493"/>
        <end position="756"/>
    </location>
</feature>
<dbReference type="InterPro" id="IPR013655">
    <property type="entry name" value="PAS_fold_3"/>
</dbReference>
<dbReference type="KEGG" id="azz:DEW08_03995"/>
<dbReference type="Pfam" id="PF00563">
    <property type="entry name" value="EAL"/>
    <property type="match status" value="1"/>
</dbReference>
<dbReference type="Pfam" id="PF08447">
    <property type="entry name" value="PAS_3"/>
    <property type="match status" value="1"/>
</dbReference>
<dbReference type="PROSITE" id="PS50883">
    <property type="entry name" value="EAL"/>
    <property type="match status" value="1"/>
</dbReference>
<dbReference type="InterPro" id="IPR043128">
    <property type="entry name" value="Rev_trsase/Diguanyl_cyclase"/>
</dbReference>
<sequence>MRPNAGAGVRNVGVPMDNQTDPLPFDMTLPGLRSVPTDEALALAAFRRILSSACIIDSCGVIILTNDAWDHFGGDGRPTAEPCFGRGENYLDVCARAAGGGDPHAAAVLERLEAVLKGLLREFTLEYPCQTSTDLLWFSIEVAAFTHEGERWAVVIHNDISAHVSNEAALSRANSALDGVAQDRLAAAQRAEQRSALLEMMSSDGVWDWLPDSDDFFASDRLTEILGGPRIETGRAFFSRLHLDDADRLQPVIALRLRIGGPFETEARFLRPDGSEVWVLLRGNALPGNGLAPARVVGTLCDISVRREAEESLKAGVARDSLTGLLTRTVFMDRLTQALRHAGAMPVSLLLADLDGLSDVNQRFGGQTGNALLREIAWRICEEAGPGATVARIGGDVFTILLPDTPGEAAQALAERLRARIADPIRLGPDLEVVTASFGVVTAEPGPAGPGQPEVDPEEMVVEAELGMLAAKGEGGDRCRTFEPEMRRTSLHRNRLASSMREALAVADQGDPDGFYLVYQPIHRLSEERPIAGYEALLRWQSPILGAVSPADFIPVAERAGLIVPLGDWVMRRACRQLAAWLSISEADPDLFVGVNVAPQQLYQPDFVDKVLACLDSTGLAPHNLKIEVTEGSILDNAYVAANVLNALRAQGVRLSIDDFGTGFSSLSYLANFQFSELKIDRSFVQGMIANPRTREVVKTIVTLGQGLGMSVVAEGVERSEELALLEAIGCHLVQGYLLGRPMGPDQILPPLRAELVCG</sequence>
<proteinExistence type="predicted"/>
<dbReference type="InterPro" id="IPR029787">
    <property type="entry name" value="Nucleotide_cyclase"/>
</dbReference>
<dbReference type="EMBL" id="CP029352">
    <property type="protein sequence ID" value="AWK85437.1"/>
    <property type="molecule type" value="Genomic_DNA"/>
</dbReference>
<feature type="domain" description="GGDEF" evidence="3">
    <location>
        <begin position="345"/>
        <end position="484"/>
    </location>
</feature>
<dbReference type="SMART" id="SM00052">
    <property type="entry name" value="EAL"/>
    <property type="match status" value="1"/>
</dbReference>
<dbReference type="SMART" id="SM00267">
    <property type="entry name" value="GGDEF"/>
    <property type="match status" value="1"/>
</dbReference>
<dbReference type="PROSITE" id="PS50887">
    <property type="entry name" value="GGDEF"/>
    <property type="match status" value="1"/>
</dbReference>
<dbReference type="InterPro" id="IPR001610">
    <property type="entry name" value="PAC"/>
</dbReference>
<dbReference type="NCBIfam" id="TIGR00229">
    <property type="entry name" value="sensory_box"/>
    <property type="match status" value="1"/>
</dbReference>
<dbReference type="InterPro" id="IPR001633">
    <property type="entry name" value="EAL_dom"/>
</dbReference>
<dbReference type="InterPro" id="IPR035965">
    <property type="entry name" value="PAS-like_dom_sf"/>
</dbReference>
<dbReference type="PROSITE" id="PS50113">
    <property type="entry name" value="PAC"/>
    <property type="match status" value="1"/>
</dbReference>
<organism evidence="4 5">
    <name type="scientific">Azospirillum thermophilum</name>
    <dbReference type="NCBI Taxonomy" id="2202148"/>
    <lineage>
        <taxon>Bacteria</taxon>
        <taxon>Pseudomonadati</taxon>
        <taxon>Pseudomonadota</taxon>
        <taxon>Alphaproteobacteria</taxon>
        <taxon>Rhodospirillales</taxon>
        <taxon>Azospirillaceae</taxon>
        <taxon>Azospirillum</taxon>
    </lineage>
</organism>
<dbReference type="CDD" id="cd01948">
    <property type="entry name" value="EAL"/>
    <property type="match status" value="1"/>
</dbReference>
<dbReference type="InterPro" id="IPR000014">
    <property type="entry name" value="PAS"/>
</dbReference>
<feature type="domain" description="PAC" evidence="1">
    <location>
        <begin position="263"/>
        <end position="315"/>
    </location>
</feature>
<accession>A0A2S2CMA4</accession>
<dbReference type="SMART" id="SM00086">
    <property type="entry name" value="PAC"/>
    <property type="match status" value="1"/>
</dbReference>
<dbReference type="InterPro" id="IPR052155">
    <property type="entry name" value="Biofilm_reg_signaling"/>
</dbReference>
<dbReference type="Proteomes" id="UP000245629">
    <property type="component" value="Chromosome 1"/>
</dbReference>
<dbReference type="InterPro" id="IPR000700">
    <property type="entry name" value="PAS-assoc_C"/>
</dbReference>
<keyword evidence="5" id="KW-1185">Reference proteome</keyword>
<dbReference type="NCBIfam" id="TIGR00254">
    <property type="entry name" value="GGDEF"/>
    <property type="match status" value="1"/>
</dbReference>
<dbReference type="InterPro" id="IPR000160">
    <property type="entry name" value="GGDEF_dom"/>
</dbReference>
<evidence type="ECO:0000313" key="4">
    <source>
        <dbReference type="EMBL" id="AWK85437.1"/>
    </source>
</evidence>
<gene>
    <name evidence="4" type="ORF">DEW08_03995</name>
</gene>
<dbReference type="CDD" id="cd01949">
    <property type="entry name" value="GGDEF"/>
    <property type="match status" value="1"/>
</dbReference>
<dbReference type="AlphaFoldDB" id="A0A2S2CMA4"/>
<evidence type="ECO:0000259" key="3">
    <source>
        <dbReference type="PROSITE" id="PS50887"/>
    </source>
</evidence>
<dbReference type="Pfam" id="PF00990">
    <property type="entry name" value="GGDEF"/>
    <property type="match status" value="1"/>
</dbReference>
<evidence type="ECO:0008006" key="6">
    <source>
        <dbReference type="Google" id="ProtNLM"/>
    </source>
</evidence>
<dbReference type="Gene3D" id="3.20.20.450">
    <property type="entry name" value="EAL domain"/>
    <property type="match status" value="1"/>
</dbReference>
<name>A0A2S2CMA4_9PROT</name>
<dbReference type="SUPFAM" id="SSF55073">
    <property type="entry name" value="Nucleotide cyclase"/>
    <property type="match status" value="1"/>
</dbReference>
<dbReference type="InterPro" id="IPR035919">
    <property type="entry name" value="EAL_sf"/>
</dbReference>
<protein>
    <recommendedName>
        <fullName evidence="6">GGDEF domain-containing protein</fullName>
    </recommendedName>
</protein>
<dbReference type="PANTHER" id="PTHR44757">
    <property type="entry name" value="DIGUANYLATE CYCLASE DGCP"/>
    <property type="match status" value="1"/>
</dbReference>
<reference evidence="5" key="1">
    <citation type="submission" date="2018-05" db="EMBL/GenBank/DDBJ databases">
        <title>Azospirillum thermophila sp. nov., a novel isolated from hot spring.</title>
        <authorList>
            <person name="Zhao Z."/>
        </authorList>
    </citation>
    <scope>NUCLEOTIDE SEQUENCE [LARGE SCALE GENOMIC DNA]</scope>
    <source>
        <strain evidence="5">CFH 70021</strain>
    </source>
</reference>
<dbReference type="OrthoDB" id="7251575at2"/>
<evidence type="ECO:0000313" key="5">
    <source>
        <dbReference type="Proteomes" id="UP000245629"/>
    </source>
</evidence>
<dbReference type="SUPFAM" id="SSF141868">
    <property type="entry name" value="EAL domain-like"/>
    <property type="match status" value="1"/>
</dbReference>
<evidence type="ECO:0000259" key="2">
    <source>
        <dbReference type="PROSITE" id="PS50883"/>
    </source>
</evidence>
<dbReference type="PANTHER" id="PTHR44757:SF2">
    <property type="entry name" value="BIOFILM ARCHITECTURE MAINTENANCE PROTEIN MBAA"/>
    <property type="match status" value="1"/>
</dbReference>
<dbReference type="CDD" id="cd00130">
    <property type="entry name" value="PAS"/>
    <property type="match status" value="1"/>
</dbReference>